<proteinExistence type="predicted"/>
<dbReference type="InterPro" id="IPR017517">
    <property type="entry name" value="Maleyloyr_isom"/>
</dbReference>
<keyword evidence="3" id="KW-0670">Pyruvate</keyword>
<dbReference type="InterPro" id="IPR034660">
    <property type="entry name" value="DinB/YfiT-like"/>
</dbReference>
<dbReference type="Proteomes" id="UP000334990">
    <property type="component" value="Unassembled WGS sequence"/>
</dbReference>
<dbReference type="NCBIfam" id="TIGR03083">
    <property type="entry name" value="maleylpyruvate isomerase family mycothiol-dependent enzyme"/>
    <property type="match status" value="1"/>
</dbReference>
<sequence length="256" mass="28062">MSLLDRYQSELSAATARLLTTVAALTDADIQEPSRLPGWTRGHVITHVARSGDSLINLLTSARTGLVIPQYPSMAVRDADIEAGAGRPAKEQFADLDESAARFLAATRELSAGDWTVRVTGNRPPDHPAWYLLMRRLREVEIHHGDLGLGYDWADWPEQYVVWDFHDTMRMWKPGSGPLSEVVVVEGDAPGETWTGLGEGVRVEGTRRDLLAWLAGRTSGDRLNADGPLPSPPGWPFQSAPEGLPSEIPDSWPPVI</sequence>
<evidence type="ECO:0000313" key="4">
    <source>
        <dbReference type="Proteomes" id="UP000334990"/>
    </source>
</evidence>
<evidence type="ECO:0000259" key="2">
    <source>
        <dbReference type="Pfam" id="PF11716"/>
    </source>
</evidence>
<dbReference type="InterPro" id="IPR024344">
    <property type="entry name" value="MDMPI_metal-binding"/>
</dbReference>
<name>A0A5M3VXY3_9ACTN</name>
<gene>
    <name evidence="3" type="ORF">Acor_28340</name>
</gene>
<evidence type="ECO:0000313" key="3">
    <source>
        <dbReference type="EMBL" id="GES00770.1"/>
    </source>
</evidence>
<dbReference type="Pfam" id="PF11716">
    <property type="entry name" value="MDMPI_N"/>
    <property type="match status" value="1"/>
</dbReference>
<keyword evidence="4" id="KW-1185">Reference proteome</keyword>
<dbReference type="EMBL" id="BLAD01000046">
    <property type="protein sequence ID" value="GES00770.1"/>
    <property type="molecule type" value="Genomic_DNA"/>
</dbReference>
<feature type="domain" description="Mycothiol-dependent maleylpyruvate isomerase metal-binding" evidence="2">
    <location>
        <begin position="11"/>
        <end position="147"/>
    </location>
</feature>
<dbReference type="RefSeq" id="WP_170316924.1">
    <property type="nucleotide sequence ID" value="NZ_BAAABN010000098.1"/>
</dbReference>
<dbReference type="InterPro" id="IPR036527">
    <property type="entry name" value="SCP2_sterol-bd_dom_sf"/>
</dbReference>
<evidence type="ECO:0000256" key="1">
    <source>
        <dbReference type="SAM" id="MobiDB-lite"/>
    </source>
</evidence>
<accession>A0A5M3VXY3</accession>
<dbReference type="SUPFAM" id="SSF109854">
    <property type="entry name" value="DinB/YfiT-like putative metalloenzymes"/>
    <property type="match status" value="1"/>
</dbReference>
<dbReference type="Gene3D" id="1.20.120.450">
    <property type="entry name" value="dinb family like domain"/>
    <property type="match status" value="1"/>
</dbReference>
<organism evidence="3 4">
    <name type="scientific">Acrocarpospora corrugata</name>
    <dbReference type="NCBI Taxonomy" id="35763"/>
    <lineage>
        <taxon>Bacteria</taxon>
        <taxon>Bacillati</taxon>
        <taxon>Actinomycetota</taxon>
        <taxon>Actinomycetes</taxon>
        <taxon>Streptosporangiales</taxon>
        <taxon>Streptosporangiaceae</taxon>
        <taxon>Acrocarpospora</taxon>
    </lineage>
</organism>
<keyword evidence="3" id="KW-0413">Isomerase</keyword>
<dbReference type="GO" id="GO:0046872">
    <property type="term" value="F:metal ion binding"/>
    <property type="evidence" value="ECO:0007669"/>
    <property type="project" value="InterPro"/>
</dbReference>
<comment type="caution">
    <text evidence="3">The sequence shown here is derived from an EMBL/GenBank/DDBJ whole genome shotgun (WGS) entry which is preliminary data.</text>
</comment>
<reference evidence="3 4" key="1">
    <citation type="submission" date="2019-10" db="EMBL/GenBank/DDBJ databases">
        <title>Whole genome shotgun sequence of Acrocarpospora corrugata NBRC 13972.</title>
        <authorList>
            <person name="Ichikawa N."/>
            <person name="Kimura A."/>
            <person name="Kitahashi Y."/>
            <person name="Komaki H."/>
            <person name="Oguchi A."/>
        </authorList>
    </citation>
    <scope>NUCLEOTIDE SEQUENCE [LARGE SCALE GENOMIC DNA]</scope>
    <source>
        <strain evidence="3 4">NBRC 13972</strain>
    </source>
</reference>
<dbReference type="GO" id="GO:0016853">
    <property type="term" value="F:isomerase activity"/>
    <property type="evidence" value="ECO:0007669"/>
    <property type="project" value="UniProtKB-KW"/>
</dbReference>
<dbReference type="SUPFAM" id="SSF55718">
    <property type="entry name" value="SCP-like"/>
    <property type="match status" value="1"/>
</dbReference>
<dbReference type="AlphaFoldDB" id="A0A5M3VXY3"/>
<feature type="region of interest" description="Disordered" evidence="1">
    <location>
        <begin position="222"/>
        <end position="256"/>
    </location>
</feature>
<protein>
    <submittedName>
        <fullName evidence="3">Maleylpyruvate isomerase</fullName>
    </submittedName>
</protein>